<dbReference type="AlphaFoldDB" id="A0A7C2JWZ2"/>
<dbReference type="InterPro" id="IPR011048">
    <property type="entry name" value="Haem_d1_sf"/>
</dbReference>
<protein>
    <submittedName>
        <fullName evidence="2">Uncharacterized protein</fullName>
    </submittedName>
</protein>
<dbReference type="EMBL" id="DSOK01000123">
    <property type="protein sequence ID" value="HEN14624.1"/>
    <property type="molecule type" value="Genomic_DNA"/>
</dbReference>
<proteinExistence type="predicted"/>
<accession>A0A7C2JWZ2</accession>
<organism evidence="2">
    <name type="scientific">Schlesneria paludicola</name>
    <dbReference type="NCBI Taxonomy" id="360056"/>
    <lineage>
        <taxon>Bacteria</taxon>
        <taxon>Pseudomonadati</taxon>
        <taxon>Planctomycetota</taxon>
        <taxon>Planctomycetia</taxon>
        <taxon>Planctomycetales</taxon>
        <taxon>Planctomycetaceae</taxon>
        <taxon>Schlesneria</taxon>
    </lineage>
</organism>
<gene>
    <name evidence="2" type="ORF">ENQ76_04040</name>
</gene>
<dbReference type="SUPFAM" id="SSF51004">
    <property type="entry name" value="C-terminal (heme d1) domain of cytochrome cd1-nitrite reductase"/>
    <property type="match status" value="1"/>
</dbReference>
<feature type="chain" id="PRO_5027773248" evidence="1">
    <location>
        <begin position="25"/>
        <end position="458"/>
    </location>
</feature>
<name>A0A7C2JWZ2_9PLAN</name>
<comment type="caution">
    <text evidence="2">The sequence shown here is derived from an EMBL/GenBank/DDBJ whole genome shotgun (WGS) entry which is preliminary data.</text>
</comment>
<dbReference type="SUPFAM" id="SSF75011">
    <property type="entry name" value="3-carboxy-cis,cis-mucoante lactonizing enzyme"/>
    <property type="match status" value="1"/>
</dbReference>
<reference evidence="2" key="1">
    <citation type="journal article" date="2020" name="mSystems">
        <title>Genome- and Community-Level Interaction Insights into Carbon Utilization and Element Cycling Functions of Hydrothermarchaeota in Hydrothermal Sediment.</title>
        <authorList>
            <person name="Zhou Z."/>
            <person name="Liu Y."/>
            <person name="Xu W."/>
            <person name="Pan J."/>
            <person name="Luo Z.H."/>
            <person name="Li M."/>
        </authorList>
    </citation>
    <scope>NUCLEOTIDE SEQUENCE [LARGE SCALE GENOMIC DNA]</scope>
    <source>
        <strain evidence="2">SpSt-339</strain>
    </source>
</reference>
<sequence>MLLRCLLFTAALAAALLSPVATFAVTPRVATRVFFQDDDARTLKWADVSVGDAVTLGSVSEIDGFPKLDAGRQALVQMAAASGLLLVGVRDDDDGAFQSGWVLVDTGVEEEEHGDHSHWRYPRPPRVRAMQLDDQQGNPAHLYCYDGVFYLANDRKNGFTRLDPQRIKPADDAAGIRQQARFIPGGGGHITLAVTNRSLGLATWIDGDGPNKGRVDISVISPNGSAAIAGSIHLPHGGLHGATACQGKAFFAPADGVCWIDTGTTPVVDPKQVTIHHLSLGKVNDKPLRTGAFQTFGRHVAFTTGAGPHTAVCFADASRPQIELIRVPLAMAEGNRAVGPYLVQPRKGSPLGFVFHDHPAGVDAPNRLTILELDPNGDGQWSDAKTAMDLDVGKSRVEGHSGHHHLDFDADRRRGVFSNPGDGTLVVFSLDDRKPVAELSVGGAPTKIVAVGGRASAH</sequence>
<evidence type="ECO:0000256" key="1">
    <source>
        <dbReference type="SAM" id="SignalP"/>
    </source>
</evidence>
<evidence type="ECO:0000313" key="2">
    <source>
        <dbReference type="EMBL" id="HEN14624.1"/>
    </source>
</evidence>
<keyword evidence="1" id="KW-0732">Signal</keyword>
<feature type="signal peptide" evidence="1">
    <location>
        <begin position="1"/>
        <end position="24"/>
    </location>
</feature>